<dbReference type="PANTHER" id="PTHR28398">
    <property type="entry name" value="SYNAPTONEMAL COMPLEX CENTRAL ELEMENT PROTEIN 2"/>
    <property type="match status" value="1"/>
</dbReference>
<dbReference type="InterPro" id="IPR034609">
    <property type="entry name" value="Syce2"/>
</dbReference>
<evidence type="ECO:0000256" key="1">
    <source>
        <dbReference type="SAM" id="MobiDB-lite"/>
    </source>
</evidence>
<dbReference type="PANTHER" id="PTHR28398:SF1">
    <property type="entry name" value="SYNAPTONEMAL COMPLEX CENTRAL ELEMENT PROTEIN 2"/>
    <property type="match status" value="1"/>
</dbReference>
<comment type="caution">
    <text evidence="2">The sequence shown here is derived from an EMBL/GenBank/DDBJ whole genome shotgun (WGS) entry which is preliminary data.</text>
</comment>
<protein>
    <submittedName>
        <fullName evidence="2">Uncharacterized protein</fullName>
    </submittedName>
</protein>
<evidence type="ECO:0000313" key="3">
    <source>
        <dbReference type="Proteomes" id="UP001148018"/>
    </source>
</evidence>
<keyword evidence="3" id="KW-1185">Reference proteome</keyword>
<proteinExistence type="predicted"/>
<dbReference type="AlphaFoldDB" id="A0A9Q0E793"/>
<accession>A0A9Q0E793</accession>
<evidence type="ECO:0000313" key="2">
    <source>
        <dbReference type="EMBL" id="KAJ3600333.1"/>
    </source>
</evidence>
<name>A0A9Q0E793_9TELE</name>
<dbReference type="EMBL" id="JANIIK010000047">
    <property type="protein sequence ID" value="KAJ3600333.1"/>
    <property type="molecule type" value="Genomic_DNA"/>
</dbReference>
<reference evidence="2" key="1">
    <citation type="submission" date="2022-07" db="EMBL/GenBank/DDBJ databases">
        <title>Chromosome-level genome of Muraenolepis orangiensis.</title>
        <authorList>
            <person name="Kim J."/>
        </authorList>
    </citation>
    <scope>NUCLEOTIDE SEQUENCE</scope>
    <source>
        <strain evidence="2">KU_S4_2022</strain>
        <tissue evidence="2">Muscle</tissue>
    </source>
</reference>
<dbReference type="Proteomes" id="UP001148018">
    <property type="component" value="Unassembled WGS sequence"/>
</dbReference>
<gene>
    <name evidence="2" type="ORF">NHX12_031318</name>
</gene>
<dbReference type="GO" id="GO:0007130">
    <property type="term" value="P:synaptonemal complex assembly"/>
    <property type="evidence" value="ECO:0007669"/>
    <property type="project" value="InterPro"/>
</dbReference>
<dbReference type="OrthoDB" id="6142414at2759"/>
<organism evidence="2 3">
    <name type="scientific">Muraenolepis orangiensis</name>
    <name type="common">Patagonian moray cod</name>
    <dbReference type="NCBI Taxonomy" id="630683"/>
    <lineage>
        <taxon>Eukaryota</taxon>
        <taxon>Metazoa</taxon>
        <taxon>Chordata</taxon>
        <taxon>Craniata</taxon>
        <taxon>Vertebrata</taxon>
        <taxon>Euteleostomi</taxon>
        <taxon>Actinopterygii</taxon>
        <taxon>Neopterygii</taxon>
        <taxon>Teleostei</taxon>
        <taxon>Neoteleostei</taxon>
        <taxon>Acanthomorphata</taxon>
        <taxon>Zeiogadaria</taxon>
        <taxon>Gadariae</taxon>
        <taxon>Gadiformes</taxon>
        <taxon>Muraenolepidoidei</taxon>
        <taxon>Muraenolepididae</taxon>
        <taxon>Muraenolepis</taxon>
    </lineage>
</organism>
<sequence length="153" mass="16825">MAEFFPVKSAPTGQSTPKPGEDSGVVLDISSITERGNSPGRKKPKLGDPQIACSTLPGSQIGDLGRRAQELVERINQSRDQDQEIICSFENQLLSKVKEQMFSNYEEQGQGMEEQLHELSQVLERSSQLSSELQGVRATLSVINTNLLVTPRP</sequence>
<feature type="region of interest" description="Disordered" evidence="1">
    <location>
        <begin position="1"/>
        <end position="61"/>
    </location>
</feature>
<dbReference type="GO" id="GO:0000801">
    <property type="term" value="C:central element"/>
    <property type="evidence" value="ECO:0007669"/>
    <property type="project" value="InterPro"/>
</dbReference>